<evidence type="ECO:0000256" key="4">
    <source>
        <dbReference type="PROSITE-ProRule" id="PRU00023"/>
    </source>
</evidence>
<accession>A0A812QI81</accession>
<dbReference type="PANTHER" id="PTHR24166">
    <property type="entry name" value="ROLLING PEBBLES, ISOFORM B"/>
    <property type="match status" value="1"/>
</dbReference>
<organism evidence="6 7">
    <name type="scientific">Symbiodinium pilosum</name>
    <name type="common">Dinoflagellate</name>
    <dbReference type="NCBI Taxonomy" id="2952"/>
    <lineage>
        <taxon>Eukaryota</taxon>
        <taxon>Sar</taxon>
        <taxon>Alveolata</taxon>
        <taxon>Dinophyceae</taxon>
        <taxon>Suessiales</taxon>
        <taxon>Symbiodiniaceae</taxon>
        <taxon>Symbiodinium</taxon>
    </lineage>
</organism>
<evidence type="ECO:0000256" key="1">
    <source>
        <dbReference type="ARBA" id="ARBA00022737"/>
    </source>
</evidence>
<feature type="repeat" description="ANK" evidence="4">
    <location>
        <begin position="623"/>
        <end position="655"/>
    </location>
</feature>
<sequence length="702" mass="76835">MLLEESLSEDFIHCAARCSSGWQAALLKISGELKQKLQDADFVARCCDVDGSGDLDVQELQRAAKVFGFRFEQDKLRRLMDGPRISIKRFSAMVDKLRRSDRPQTRRAVPHSLRGMALGQLQHLETLFLQSGWLAAQCAAFNAQHALAIEEGEEFKQSPNLYAFDAFVVTPMTRPSGCTAREQDVDRSIPAATETTSFSELVNPWGLYVHCFVSHFWGHDFGNTLTALSLWSQDVQLPTVQVGSPAQTPESLVFWICLFALNQHEAVEEVGGNPQQGPFNAALAKATYGAVMVVDEQINPFRRIWCLFEVSRLKDLQRPFELISAMGSLSRPETFQEHPAAAEMLQNTGQALWEVSATSAESSRAADKYRIWQEISDKCWRSAIEAQGAKHFFIEAMQKGILHKYFLDFDHHVRSLLSSSILKLLLARGQHASAAKCCIHGAAFSREQLEQICDSFQLESDQKGWLGQLLTRASDESVAELLLEHAADAGAANDYGSTALILAAAAGKEAVAKLLLKHGADVRAANKHKRNAIMAGAFAGHEAVVKLLLEHRADVKAVDLSGRTALMGAAFGGHQAIVKLLLKHCADAKELSAALISAASAGQDGVAKLLLDNSADVGACRVGGRTALMDAAVGGHPTVAKLLLEHHADIHAKDNRACTALMLVHAARHKPEGHEAVVRLLTANEGRWRIRAKIPSWFCYCS</sequence>
<feature type="repeat" description="ANK" evidence="4">
    <location>
        <begin position="561"/>
        <end position="593"/>
    </location>
</feature>
<dbReference type="InterPro" id="IPR002048">
    <property type="entry name" value="EF_hand_dom"/>
</dbReference>
<dbReference type="PANTHER" id="PTHR24166:SF48">
    <property type="entry name" value="PROTEIN VAPYRIN"/>
    <property type="match status" value="1"/>
</dbReference>
<dbReference type="InterPro" id="IPR036770">
    <property type="entry name" value="Ankyrin_rpt-contain_sf"/>
</dbReference>
<evidence type="ECO:0000313" key="7">
    <source>
        <dbReference type="Proteomes" id="UP000649617"/>
    </source>
</evidence>
<keyword evidence="1" id="KW-0677">Repeat</keyword>
<gene>
    <name evidence="6" type="primary">ANKRD50</name>
    <name evidence="6" type="ORF">SPIL2461_LOCUS9160</name>
</gene>
<dbReference type="SUPFAM" id="SSF48403">
    <property type="entry name" value="Ankyrin repeat"/>
    <property type="match status" value="1"/>
</dbReference>
<dbReference type="PROSITE" id="PS50297">
    <property type="entry name" value="ANK_REP_REGION"/>
    <property type="match status" value="3"/>
</dbReference>
<dbReference type="AlphaFoldDB" id="A0A812QI81"/>
<dbReference type="InterPro" id="IPR050889">
    <property type="entry name" value="Dendritic_Spine_Reg/Scaffold"/>
</dbReference>
<evidence type="ECO:0000259" key="5">
    <source>
        <dbReference type="PROSITE" id="PS50222"/>
    </source>
</evidence>
<comment type="caution">
    <text evidence="6">The sequence shown here is derived from an EMBL/GenBank/DDBJ whole genome shotgun (WGS) entry which is preliminary data.</text>
</comment>
<dbReference type="PROSITE" id="PS00018">
    <property type="entry name" value="EF_HAND_1"/>
    <property type="match status" value="1"/>
</dbReference>
<dbReference type="EMBL" id="CAJNIZ010015714">
    <property type="protein sequence ID" value="CAE7376916.1"/>
    <property type="molecule type" value="Genomic_DNA"/>
</dbReference>
<dbReference type="Gene3D" id="1.25.40.20">
    <property type="entry name" value="Ankyrin repeat-containing domain"/>
    <property type="match status" value="4"/>
</dbReference>
<dbReference type="InterPro" id="IPR002110">
    <property type="entry name" value="Ankyrin_rpt"/>
</dbReference>
<name>A0A812QI81_SYMPI</name>
<evidence type="ECO:0000256" key="3">
    <source>
        <dbReference type="ARBA" id="ARBA00023043"/>
    </source>
</evidence>
<dbReference type="PROSITE" id="PS50222">
    <property type="entry name" value="EF_HAND_2"/>
    <property type="match status" value="1"/>
</dbReference>
<dbReference type="GO" id="GO:0005509">
    <property type="term" value="F:calcium ion binding"/>
    <property type="evidence" value="ECO:0007669"/>
    <property type="project" value="InterPro"/>
</dbReference>
<keyword evidence="7" id="KW-1185">Reference proteome</keyword>
<dbReference type="InterPro" id="IPR018247">
    <property type="entry name" value="EF_Hand_1_Ca_BS"/>
</dbReference>
<dbReference type="SMART" id="SM00248">
    <property type="entry name" value="ANK"/>
    <property type="match status" value="5"/>
</dbReference>
<dbReference type="Gene3D" id="1.10.238.10">
    <property type="entry name" value="EF-hand"/>
    <property type="match status" value="1"/>
</dbReference>
<feature type="domain" description="EF-hand" evidence="5">
    <location>
        <begin position="35"/>
        <end position="70"/>
    </location>
</feature>
<dbReference type="InterPro" id="IPR011992">
    <property type="entry name" value="EF-hand-dom_pair"/>
</dbReference>
<reference evidence="6" key="1">
    <citation type="submission" date="2021-02" db="EMBL/GenBank/DDBJ databases">
        <authorList>
            <person name="Dougan E. K."/>
            <person name="Rhodes N."/>
            <person name="Thang M."/>
            <person name="Chan C."/>
        </authorList>
    </citation>
    <scope>NUCLEOTIDE SEQUENCE</scope>
</reference>
<protein>
    <submittedName>
        <fullName evidence="6">ANKRD50 protein</fullName>
    </submittedName>
</protein>
<proteinExistence type="predicted"/>
<dbReference type="SUPFAM" id="SSF47473">
    <property type="entry name" value="EF-hand"/>
    <property type="match status" value="1"/>
</dbReference>
<keyword evidence="3 4" id="KW-0040">ANK repeat</keyword>
<dbReference type="OrthoDB" id="442382at2759"/>
<keyword evidence="2" id="KW-0106">Calcium</keyword>
<dbReference type="Pfam" id="PF12796">
    <property type="entry name" value="Ank_2"/>
    <property type="match status" value="2"/>
</dbReference>
<evidence type="ECO:0000313" key="6">
    <source>
        <dbReference type="EMBL" id="CAE7376916.1"/>
    </source>
</evidence>
<dbReference type="PROSITE" id="PS50088">
    <property type="entry name" value="ANK_REPEAT"/>
    <property type="match status" value="3"/>
</dbReference>
<evidence type="ECO:0000256" key="2">
    <source>
        <dbReference type="ARBA" id="ARBA00022837"/>
    </source>
</evidence>
<feature type="repeat" description="ANK" evidence="4">
    <location>
        <begin position="495"/>
        <end position="527"/>
    </location>
</feature>
<dbReference type="Proteomes" id="UP000649617">
    <property type="component" value="Unassembled WGS sequence"/>
</dbReference>
<dbReference type="Pfam" id="PF00023">
    <property type="entry name" value="Ank"/>
    <property type="match status" value="1"/>
</dbReference>